<dbReference type="InterPro" id="IPR002110">
    <property type="entry name" value="Ankyrin_rpt"/>
</dbReference>
<proteinExistence type="predicted"/>
<dbReference type="InParanoid" id="D3BKJ5"/>
<protein>
    <recommendedName>
        <fullName evidence="3">Ankyrin repeat protein</fullName>
    </recommendedName>
</protein>
<dbReference type="OMA" id="GHINIIR"/>
<dbReference type="InterPro" id="IPR036770">
    <property type="entry name" value="Ankyrin_rpt-contain_sf"/>
</dbReference>
<dbReference type="AlphaFoldDB" id="D3BKJ5"/>
<dbReference type="Gene3D" id="1.25.40.20">
    <property type="entry name" value="Ankyrin repeat-containing domain"/>
    <property type="match status" value="1"/>
</dbReference>
<sequence length="248" mass="27948">MKQKEIVNSIKINTVNSGYKSLKWNQLILSPIDLSYYGYLEPLRSYIESHPKQIRNTFKASISYAVQQGHLSVVEYLKFNDMTRQFELPTHLIAIAAKSGHINIIRFLLERNQASGGGGRGRVVAAEKSQDMALALVSAIEQGNLEIIKYLNQLVKPAVKQDKRLTRAMDVAASKGYLEVCRFLNENRTEGCTYKALESAIVQGHIDVVKYLYENCTHSTTAGLDSALYIAESNKQSEIINYLEQQQQ</sequence>
<evidence type="ECO:0008006" key="3">
    <source>
        <dbReference type="Google" id="ProtNLM"/>
    </source>
</evidence>
<keyword evidence="2" id="KW-1185">Reference proteome</keyword>
<dbReference type="EMBL" id="ADBJ01000038">
    <property type="protein sequence ID" value="EFA78425.1"/>
    <property type="molecule type" value="Genomic_DNA"/>
</dbReference>
<dbReference type="GeneID" id="31364553"/>
<evidence type="ECO:0000313" key="1">
    <source>
        <dbReference type="EMBL" id="EFA78425.1"/>
    </source>
</evidence>
<dbReference type="PANTHER" id="PTHR46586:SF3">
    <property type="entry name" value="ANKYRIN REPEAT-CONTAINING PROTEIN"/>
    <property type="match status" value="1"/>
</dbReference>
<name>D3BKJ5_HETP5</name>
<dbReference type="Pfam" id="PF12796">
    <property type="entry name" value="Ank_2"/>
    <property type="match status" value="1"/>
</dbReference>
<gene>
    <name evidence="1" type="ORF">PPL_09077</name>
</gene>
<dbReference type="Proteomes" id="UP000001396">
    <property type="component" value="Unassembled WGS sequence"/>
</dbReference>
<dbReference type="PANTHER" id="PTHR46586">
    <property type="entry name" value="ANKYRIN REPEAT-CONTAINING PROTEIN"/>
    <property type="match status" value="1"/>
</dbReference>
<dbReference type="SUPFAM" id="SSF48403">
    <property type="entry name" value="Ankyrin repeat"/>
    <property type="match status" value="1"/>
</dbReference>
<comment type="caution">
    <text evidence="1">The sequence shown here is derived from an EMBL/GenBank/DDBJ whole genome shotgun (WGS) entry which is preliminary data.</text>
</comment>
<dbReference type="RefSeq" id="XP_020430550.1">
    <property type="nucleotide sequence ID" value="XM_020579875.1"/>
</dbReference>
<dbReference type="InterPro" id="IPR052050">
    <property type="entry name" value="SecEffector_AnkRepeat"/>
</dbReference>
<evidence type="ECO:0000313" key="2">
    <source>
        <dbReference type="Proteomes" id="UP000001396"/>
    </source>
</evidence>
<organism evidence="1 2">
    <name type="scientific">Heterostelium pallidum (strain ATCC 26659 / Pp 5 / PN500)</name>
    <name type="common">Cellular slime mold</name>
    <name type="synonym">Polysphondylium pallidum</name>
    <dbReference type="NCBI Taxonomy" id="670386"/>
    <lineage>
        <taxon>Eukaryota</taxon>
        <taxon>Amoebozoa</taxon>
        <taxon>Evosea</taxon>
        <taxon>Eumycetozoa</taxon>
        <taxon>Dictyostelia</taxon>
        <taxon>Acytosteliales</taxon>
        <taxon>Acytosteliaceae</taxon>
        <taxon>Heterostelium</taxon>
    </lineage>
</organism>
<accession>D3BKJ5</accession>
<reference evidence="1 2" key="1">
    <citation type="journal article" date="2011" name="Genome Res.">
        <title>Phylogeny-wide analysis of social amoeba genomes highlights ancient origins for complex intercellular communication.</title>
        <authorList>
            <person name="Heidel A.J."/>
            <person name="Lawal H.M."/>
            <person name="Felder M."/>
            <person name="Schilde C."/>
            <person name="Helps N.R."/>
            <person name="Tunggal B."/>
            <person name="Rivero F."/>
            <person name="John U."/>
            <person name="Schleicher M."/>
            <person name="Eichinger L."/>
            <person name="Platzer M."/>
            <person name="Noegel A.A."/>
            <person name="Schaap P."/>
            <person name="Gloeckner G."/>
        </authorList>
    </citation>
    <scope>NUCLEOTIDE SEQUENCE [LARGE SCALE GENOMIC DNA]</scope>
    <source>
        <strain evidence="2">ATCC 26659 / Pp 5 / PN500</strain>
    </source>
</reference>